<dbReference type="EMBL" id="CP002606">
    <property type="protein sequence ID" value="AEA33486.1"/>
    <property type="molecule type" value="Genomic_DNA"/>
</dbReference>
<feature type="binding site" evidence="6">
    <location>
        <position position="107"/>
    </location>
    <ligand>
        <name>(6R)-10-formyltetrahydrofolate</name>
        <dbReference type="ChEBI" id="CHEBI:195366"/>
    </ligand>
</feature>
<dbReference type="AlphaFoldDB" id="F2LUG0"/>
<keyword evidence="2 6" id="KW-0808">Transferase</keyword>
<evidence type="ECO:0000259" key="7">
    <source>
        <dbReference type="Pfam" id="PF00551"/>
    </source>
</evidence>
<dbReference type="Pfam" id="PF00551">
    <property type="entry name" value="Formyl_trans_N"/>
    <property type="match status" value="1"/>
</dbReference>
<dbReference type="OrthoDB" id="9806170at2"/>
<dbReference type="InterPro" id="IPR036477">
    <property type="entry name" value="Formyl_transf_N_sf"/>
</dbReference>
<dbReference type="RefSeq" id="WP_013681527.1">
    <property type="nucleotide sequence ID" value="NC_015318.1"/>
</dbReference>
<reference evidence="8 9" key="1">
    <citation type="journal article" date="2011" name="Stand. Genomic Sci.">
        <title>Complete genome sequence of the thermophilic sulfur-reducer Hippea maritima type strain (MH(2)).</title>
        <authorList>
            <person name="Huntemann M."/>
            <person name="Lu M."/>
            <person name="Nolan M."/>
            <person name="Lapidus A."/>
            <person name="Lucas S."/>
            <person name="Hammon N."/>
            <person name="Deshpande S."/>
            <person name="Cheng J.F."/>
            <person name="Tapia R."/>
            <person name="Han C."/>
            <person name="Goodwin L."/>
            <person name="Pitluck S."/>
            <person name="Liolios K."/>
            <person name="Pagani I."/>
            <person name="Ivanova N."/>
            <person name="Ovchinikova G."/>
            <person name="Pati A."/>
            <person name="Chen A."/>
            <person name="Palaniappan K."/>
            <person name="Land M."/>
            <person name="Hauser L."/>
            <person name="Jeffries C.D."/>
            <person name="Detter J.C."/>
            <person name="Brambilla E.M."/>
            <person name="Rohde M."/>
            <person name="Spring S."/>
            <person name="Goker M."/>
            <person name="Woyke T."/>
            <person name="Bristow J."/>
            <person name="Eisen J.A."/>
            <person name="Markowitz V."/>
            <person name="Hugenholtz P."/>
            <person name="Kyrpides N.C."/>
            <person name="Klenk H.P."/>
            <person name="Mavromatis K."/>
        </authorList>
    </citation>
    <scope>NUCLEOTIDE SEQUENCE [LARGE SCALE GENOMIC DNA]</scope>
    <source>
        <strain evidence="9">ATCC 700847 / DSM 10411 / MH2</strain>
    </source>
</reference>
<dbReference type="FunCoup" id="F2LUG0">
    <property type="interactions" value="449"/>
</dbReference>
<evidence type="ECO:0000256" key="5">
    <source>
        <dbReference type="ARBA" id="ARBA00047664"/>
    </source>
</evidence>
<reference evidence="9" key="2">
    <citation type="submission" date="2011-03" db="EMBL/GenBank/DDBJ databases">
        <title>The complete genome of Hippea maritima DSM 10411.</title>
        <authorList>
            <consortium name="US DOE Joint Genome Institute (JGI-PGF)"/>
            <person name="Lucas S."/>
            <person name="Copeland A."/>
            <person name="Lapidus A."/>
            <person name="Bruce D."/>
            <person name="Goodwin L."/>
            <person name="Pitluck S."/>
            <person name="Peters L."/>
            <person name="Kyrpides N."/>
            <person name="Mavromatis K."/>
            <person name="Pagani I."/>
            <person name="Ivanova N."/>
            <person name="Mikhailova N."/>
            <person name="Lu M."/>
            <person name="Detter J.C."/>
            <person name="Tapia R."/>
            <person name="Han C."/>
            <person name="Land M."/>
            <person name="Hauser L."/>
            <person name="Markowitz V."/>
            <person name="Cheng J.-F."/>
            <person name="Hugenholtz P."/>
            <person name="Woyke T."/>
            <person name="Wu D."/>
            <person name="Spring S."/>
            <person name="Schroeder M."/>
            <person name="Brambilla E."/>
            <person name="Klenk H.-P."/>
            <person name="Eisen J.A."/>
        </authorList>
    </citation>
    <scope>NUCLEOTIDE SEQUENCE [LARGE SCALE GENOMIC DNA]</scope>
    <source>
        <strain evidence="9">ATCC 700847 / DSM 10411 / MH2</strain>
    </source>
</reference>
<dbReference type="PANTHER" id="PTHR43369">
    <property type="entry name" value="PHOSPHORIBOSYLGLYCINAMIDE FORMYLTRANSFERASE"/>
    <property type="match status" value="1"/>
</dbReference>
<evidence type="ECO:0000256" key="1">
    <source>
        <dbReference type="ARBA" id="ARBA00005054"/>
    </source>
</evidence>
<dbReference type="GO" id="GO:0005737">
    <property type="term" value="C:cytoplasm"/>
    <property type="evidence" value="ECO:0007669"/>
    <property type="project" value="TreeGrafter"/>
</dbReference>
<gene>
    <name evidence="6" type="primary">purN</name>
    <name evidence="8" type="ordered locus">Hipma_0515</name>
</gene>
<dbReference type="HAMAP" id="MF_01930">
    <property type="entry name" value="PurN"/>
    <property type="match status" value="1"/>
</dbReference>
<feature type="domain" description="Formyl transferase N-terminal" evidence="7">
    <location>
        <begin position="4"/>
        <end position="182"/>
    </location>
</feature>
<dbReference type="GO" id="GO:0006189">
    <property type="term" value="P:'de novo' IMP biosynthetic process"/>
    <property type="evidence" value="ECO:0007669"/>
    <property type="project" value="UniProtKB-UniRule"/>
</dbReference>
<dbReference type="InterPro" id="IPR004607">
    <property type="entry name" value="GART"/>
</dbReference>
<dbReference type="InterPro" id="IPR001555">
    <property type="entry name" value="GART_AS"/>
</dbReference>
<evidence type="ECO:0000313" key="9">
    <source>
        <dbReference type="Proteomes" id="UP000008139"/>
    </source>
</evidence>
<feature type="binding site" evidence="6">
    <location>
        <begin position="90"/>
        <end position="93"/>
    </location>
    <ligand>
        <name>(6R)-10-formyltetrahydrofolate</name>
        <dbReference type="ChEBI" id="CHEBI:195366"/>
    </ligand>
</feature>
<proteinExistence type="inferred from homology"/>
<comment type="catalytic activity">
    <reaction evidence="5 6">
        <text>N(1)-(5-phospho-beta-D-ribosyl)glycinamide + (6R)-10-formyltetrahydrofolate = N(2)-formyl-N(1)-(5-phospho-beta-D-ribosyl)glycinamide + (6S)-5,6,7,8-tetrahydrofolate + H(+)</text>
        <dbReference type="Rhea" id="RHEA:15053"/>
        <dbReference type="ChEBI" id="CHEBI:15378"/>
        <dbReference type="ChEBI" id="CHEBI:57453"/>
        <dbReference type="ChEBI" id="CHEBI:143788"/>
        <dbReference type="ChEBI" id="CHEBI:147286"/>
        <dbReference type="ChEBI" id="CHEBI:195366"/>
        <dbReference type="EC" id="2.1.2.2"/>
    </reaction>
</comment>
<feature type="binding site" evidence="6">
    <location>
        <position position="65"/>
    </location>
    <ligand>
        <name>(6R)-10-formyltetrahydrofolate</name>
        <dbReference type="ChEBI" id="CHEBI:195366"/>
    </ligand>
</feature>
<evidence type="ECO:0000256" key="2">
    <source>
        <dbReference type="ARBA" id="ARBA00022679"/>
    </source>
</evidence>
<feature type="site" description="Raises pKa of active site His" evidence="6">
    <location>
        <position position="145"/>
    </location>
</feature>
<dbReference type="FunFam" id="3.40.50.170:FF:000007">
    <property type="entry name" value="Phosphoribosylglycinamide formyltransferase"/>
    <property type="match status" value="1"/>
</dbReference>
<dbReference type="Proteomes" id="UP000008139">
    <property type="component" value="Chromosome"/>
</dbReference>
<name>F2LUG0_HIPMA</name>
<comment type="function">
    <text evidence="6">Catalyzes the transfer of a formyl group from 10-formyltetrahydrofolate to 5-phospho-ribosyl-glycinamide (GAR), producing 5-phospho-ribosyl-N-formylglycinamide (FGAR) and tetrahydrofolate.</text>
</comment>
<evidence type="ECO:0000313" key="8">
    <source>
        <dbReference type="EMBL" id="AEA33486.1"/>
    </source>
</evidence>
<dbReference type="SUPFAM" id="SSF53328">
    <property type="entry name" value="Formyltransferase"/>
    <property type="match status" value="1"/>
</dbReference>
<evidence type="ECO:0000256" key="3">
    <source>
        <dbReference type="ARBA" id="ARBA00022755"/>
    </source>
</evidence>
<dbReference type="NCBIfam" id="TIGR00639">
    <property type="entry name" value="PurN"/>
    <property type="match status" value="1"/>
</dbReference>
<accession>F2LUG0</accession>
<keyword evidence="9" id="KW-1185">Reference proteome</keyword>
<dbReference type="PANTHER" id="PTHR43369:SF2">
    <property type="entry name" value="PHOSPHORIBOSYLGLYCINAMIDE FORMYLTRANSFERASE"/>
    <property type="match status" value="1"/>
</dbReference>
<dbReference type="eggNOG" id="COG0299">
    <property type="taxonomic scope" value="Bacteria"/>
</dbReference>
<dbReference type="EC" id="2.1.2.2" evidence="6"/>
<dbReference type="InterPro" id="IPR002376">
    <property type="entry name" value="Formyl_transf_N"/>
</dbReference>
<sequence length="221" mass="24335">MYRLGVLLSGRGSNFESILNAIKSGYIKNAEIVVVLSNKADARGLEKAKESGIDAFFINPNGLQREEYDKKLVSLLKGYSVDYVILAGYMRILSDYFIESFENKILNIHPALLPSFKGLHAQRQALEAGVRFAGATVHFVTKELDSGPIIVQSVVPVFDADTEGSLSNRILKTEHKIYPLAVKLLSEDRIKLKGNRVMIEGDFLDADFFALNPIGGGKDGV</sequence>
<protein>
    <recommendedName>
        <fullName evidence="6">Phosphoribosylglycinamide formyltransferase</fullName>
        <ecNumber evidence="6">2.1.2.2</ecNumber>
    </recommendedName>
    <alternativeName>
        <fullName evidence="6">5'-phosphoribosylglycinamide transformylase</fullName>
    </alternativeName>
    <alternativeName>
        <fullName evidence="6">GAR transformylase</fullName>
        <shortName evidence="6">GART</shortName>
    </alternativeName>
</protein>
<dbReference type="UniPathway" id="UPA00074">
    <property type="reaction ID" value="UER00126"/>
</dbReference>
<feature type="active site" description="Proton donor" evidence="6">
    <location>
        <position position="109"/>
    </location>
</feature>
<dbReference type="STRING" id="760142.Hipma_0515"/>
<keyword evidence="3 6" id="KW-0658">Purine biosynthesis</keyword>
<dbReference type="Gene3D" id="3.40.50.170">
    <property type="entry name" value="Formyl transferase, N-terminal domain"/>
    <property type="match status" value="1"/>
</dbReference>
<dbReference type="InParanoid" id="F2LUG0"/>
<dbReference type="CDD" id="cd08645">
    <property type="entry name" value="FMT_core_GART"/>
    <property type="match status" value="1"/>
</dbReference>
<comment type="similarity">
    <text evidence="4 6">Belongs to the GART family.</text>
</comment>
<organism evidence="8 9">
    <name type="scientific">Hippea maritima (strain ATCC 700847 / DSM 10411 / MH2)</name>
    <dbReference type="NCBI Taxonomy" id="760142"/>
    <lineage>
        <taxon>Bacteria</taxon>
        <taxon>Pseudomonadati</taxon>
        <taxon>Campylobacterota</taxon>
        <taxon>Desulfurellia</taxon>
        <taxon>Desulfurellales</taxon>
        <taxon>Hippeaceae</taxon>
        <taxon>Hippea</taxon>
    </lineage>
</organism>
<feature type="binding site" evidence="6">
    <location>
        <begin position="12"/>
        <end position="14"/>
    </location>
    <ligand>
        <name>N(1)-(5-phospho-beta-D-ribosyl)glycinamide</name>
        <dbReference type="ChEBI" id="CHEBI:143788"/>
    </ligand>
</feature>
<dbReference type="GO" id="GO:0004644">
    <property type="term" value="F:phosphoribosylglycinamide formyltransferase activity"/>
    <property type="evidence" value="ECO:0007669"/>
    <property type="project" value="UniProtKB-UniRule"/>
</dbReference>
<evidence type="ECO:0000256" key="4">
    <source>
        <dbReference type="ARBA" id="ARBA00038440"/>
    </source>
</evidence>
<dbReference type="PROSITE" id="PS00373">
    <property type="entry name" value="GART"/>
    <property type="match status" value="1"/>
</dbReference>
<dbReference type="KEGG" id="hmr:Hipma_0515"/>
<evidence type="ECO:0000256" key="6">
    <source>
        <dbReference type="HAMAP-Rule" id="MF_01930"/>
    </source>
</evidence>
<dbReference type="HOGENOM" id="CLU_038395_1_0_7"/>
<comment type="pathway">
    <text evidence="1 6">Purine metabolism; IMP biosynthesis via de novo pathway; N(2)-formyl-N(1)-(5-phospho-D-ribosyl)glycinamide from N(1)-(5-phospho-D-ribosyl)glycinamide (10-formyl THF route): step 1/1.</text>
</comment>